<dbReference type="Proteomes" id="UP000012149">
    <property type="component" value="Unassembled WGS sequence"/>
</dbReference>
<gene>
    <name evidence="1" type="ORF">LEP1GSC161_0697</name>
</gene>
<proteinExistence type="predicted"/>
<evidence type="ECO:0000313" key="1">
    <source>
        <dbReference type="EMBL" id="EMO57372.1"/>
    </source>
</evidence>
<reference evidence="1 2" key="1">
    <citation type="submission" date="2013-01" db="EMBL/GenBank/DDBJ databases">
        <authorList>
            <person name="Harkins D.M."/>
            <person name="Durkin A.S."/>
            <person name="Brinkac L.M."/>
            <person name="Haft D.H."/>
            <person name="Selengut J.D."/>
            <person name="Sanka R."/>
            <person name="DePew J."/>
            <person name="Purushe J."/>
            <person name="Matthias M.A."/>
            <person name="Vinetz J.M."/>
            <person name="Sutton G.G."/>
            <person name="Nierman W.C."/>
            <person name="Fouts D.E."/>
        </authorList>
    </citation>
    <scope>NUCLEOTIDE SEQUENCE [LARGE SCALE GENOMIC DNA]</scope>
    <source>
        <strain evidence="1 2">CBC1416</strain>
    </source>
</reference>
<name>M6VIN7_9LEPT</name>
<sequence>MGKEMRILSFGLVIGLCSCEKGRLGQNETDLEEVQTGRENSRRL</sequence>
<dbReference type="AlphaFoldDB" id="M6VIN7"/>
<evidence type="ECO:0000313" key="2">
    <source>
        <dbReference type="Proteomes" id="UP000012149"/>
    </source>
</evidence>
<dbReference type="PROSITE" id="PS51257">
    <property type="entry name" value="PROKAR_LIPOPROTEIN"/>
    <property type="match status" value="1"/>
</dbReference>
<protein>
    <recommendedName>
        <fullName evidence="3">Lipoprotein</fullName>
    </recommendedName>
</protein>
<organism evidence="1 2">
    <name type="scientific">Leptospira santarosai str. CBC1416</name>
    <dbReference type="NCBI Taxonomy" id="1193059"/>
    <lineage>
        <taxon>Bacteria</taxon>
        <taxon>Pseudomonadati</taxon>
        <taxon>Spirochaetota</taxon>
        <taxon>Spirochaetia</taxon>
        <taxon>Leptospirales</taxon>
        <taxon>Leptospiraceae</taxon>
        <taxon>Leptospira</taxon>
    </lineage>
</organism>
<dbReference type="EMBL" id="AKWE02000122">
    <property type="protein sequence ID" value="EMO57372.1"/>
    <property type="molecule type" value="Genomic_DNA"/>
</dbReference>
<comment type="caution">
    <text evidence="1">The sequence shown here is derived from an EMBL/GenBank/DDBJ whole genome shotgun (WGS) entry which is preliminary data.</text>
</comment>
<accession>M6VIN7</accession>
<evidence type="ECO:0008006" key="3">
    <source>
        <dbReference type="Google" id="ProtNLM"/>
    </source>
</evidence>